<dbReference type="CDD" id="cd04511">
    <property type="entry name" value="NUDIX_Hydrolase"/>
    <property type="match status" value="1"/>
</dbReference>
<dbReference type="STRING" id="1817760.A2151_09400"/>
<feature type="domain" description="Nudix hydrolase" evidence="3">
    <location>
        <begin position="36"/>
        <end position="159"/>
    </location>
</feature>
<dbReference type="EMBL" id="MFSU01000058">
    <property type="protein sequence ID" value="OGI47353.1"/>
    <property type="molecule type" value="Genomic_DNA"/>
</dbReference>
<dbReference type="AlphaFoldDB" id="A0A1F6TQF9"/>
<dbReference type="PROSITE" id="PS00893">
    <property type="entry name" value="NUDIX_BOX"/>
    <property type="match status" value="1"/>
</dbReference>
<comment type="caution">
    <text evidence="4">The sequence shown here is derived from an EMBL/GenBank/DDBJ whole genome shotgun (WGS) entry which is preliminary data.</text>
</comment>
<dbReference type="PANTHER" id="PTHR43222">
    <property type="entry name" value="NUDIX HYDROLASE 23"/>
    <property type="match status" value="1"/>
</dbReference>
<dbReference type="PROSITE" id="PS51462">
    <property type="entry name" value="NUDIX"/>
    <property type="match status" value="1"/>
</dbReference>
<gene>
    <name evidence="4" type="ORF">A2151_09400</name>
</gene>
<keyword evidence="2" id="KW-0378">Hydrolase</keyword>
<dbReference type="InterPro" id="IPR015797">
    <property type="entry name" value="NUDIX_hydrolase-like_dom_sf"/>
</dbReference>
<evidence type="ECO:0000256" key="1">
    <source>
        <dbReference type="ARBA" id="ARBA00001946"/>
    </source>
</evidence>
<evidence type="ECO:0000313" key="4">
    <source>
        <dbReference type="EMBL" id="OGI47353.1"/>
    </source>
</evidence>
<organism evidence="4 5">
    <name type="scientific">Candidatus Muproteobacteria bacterium RBG_16_65_34</name>
    <dbReference type="NCBI Taxonomy" id="1817760"/>
    <lineage>
        <taxon>Bacteria</taxon>
        <taxon>Pseudomonadati</taxon>
        <taxon>Pseudomonadota</taxon>
        <taxon>Candidatus Muproteobacteria</taxon>
    </lineage>
</organism>
<dbReference type="SUPFAM" id="SSF55811">
    <property type="entry name" value="Nudix"/>
    <property type="match status" value="1"/>
</dbReference>
<dbReference type="Pfam" id="PF14803">
    <property type="entry name" value="Zn_ribbon_Nudix"/>
    <property type="match status" value="1"/>
</dbReference>
<dbReference type="PANTHER" id="PTHR43222:SF2">
    <property type="entry name" value="NUDIX HYDROLASE 23, CHLOROPLASTIC"/>
    <property type="match status" value="1"/>
</dbReference>
<dbReference type="InterPro" id="IPR020084">
    <property type="entry name" value="NUDIX_hydrolase_CS"/>
</dbReference>
<evidence type="ECO:0000259" key="3">
    <source>
        <dbReference type="PROSITE" id="PS51462"/>
    </source>
</evidence>
<accession>A0A1F6TQF9</accession>
<protein>
    <submittedName>
        <fullName evidence="4">ADP-ribose pyrophosphatase</fullName>
    </submittedName>
</protein>
<dbReference type="Gene3D" id="2.20.70.10">
    <property type="match status" value="1"/>
</dbReference>
<name>A0A1F6TQF9_9PROT</name>
<evidence type="ECO:0000313" key="5">
    <source>
        <dbReference type="Proteomes" id="UP000178885"/>
    </source>
</evidence>
<dbReference type="Proteomes" id="UP000178885">
    <property type="component" value="Unassembled WGS sequence"/>
</dbReference>
<dbReference type="Pfam" id="PF00293">
    <property type="entry name" value="NUDIX"/>
    <property type="match status" value="1"/>
</dbReference>
<dbReference type="InterPro" id="IPR000086">
    <property type="entry name" value="NUDIX_hydrolase_dom"/>
</dbReference>
<dbReference type="Gene3D" id="3.90.79.10">
    <property type="entry name" value="Nucleoside Triphosphate Pyrophosphohydrolase"/>
    <property type="match status" value="1"/>
</dbReference>
<dbReference type="GO" id="GO:0016787">
    <property type="term" value="F:hydrolase activity"/>
    <property type="evidence" value="ECO:0007669"/>
    <property type="project" value="UniProtKB-KW"/>
</dbReference>
<reference evidence="4 5" key="1">
    <citation type="journal article" date="2016" name="Nat. Commun.">
        <title>Thousands of microbial genomes shed light on interconnected biogeochemical processes in an aquifer system.</title>
        <authorList>
            <person name="Anantharaman K."/>
            <person name="Brown C.T."/>
            <person name="Hug L.A."/>
            <person name="Sharon I."/>
            <person name="Castelle C.J."/>
            <person name="Probst A.J."/>
            <person name="Thomas B.C."/>
            <person name="Singh A."/>
            <person name="Wilkins M.J."/>
            <person name="Karaoz U."/>
            <person name="Brodie E.L."/>
            <person name="Williams K.H."/>
            <person name="Hubbard S.S."/>
            <person name="Banfield J.F."/>
        </authorList>
    </citation>
    <scope>NUCLEOTIDE SEQUENCE [LARGE SCALE GENOMIC DNA]</scope>
</reference>
<evidence type="ECO:0000256" key="2">
    <source>
        <dbReference type="ARBA" id="ARBA00022801"/>
    </source>
</evidence>
<proteinExistence type="predicted"/>
<sequence length="192" mass="22162">MKFCSHCGAPVELRVPDGDNLPRHICPACGTIHYQNPKVVVGCIPQWEDKILLCRRAIEPRYGLWTLPAGFMENDETTIEGAIRETLEEAGARIEVHDLHTLLNLPHVNQVYVMFRGRLLDLDFKAGDESLEVALYEEQDIPWDEIAFPVIEQTLRLYYADRRAGKFSIHTGDIVKHPEGERRYELRLLNRR</sequence>
<dbReference type="InterPro" id="IPR029401">
    <property type="entry name" value="Nudix_N"/>
</dbReference>
<comment type="cofactor">
    <cofactor evidence="1">
        <name>Mg(2+)</name>
        <dbReference type="ChEBI" id="CHEBI:18420"/>
    </cofactor>
</comment>